<evidence type="ECO:0000313" key="2">
    <source>
        <dbReference type="EMBL" id="VDP72260.1"/>
    </source>
</evidence>
<dbReference type="EMBL" id="UZAN01041188">
    <property type="protein sequence ID" value="VDP72260.1"/>
    <property type="molecule type" value="Genomic_DNA"/>
</dbReference>
<dbReference type="AlphaFoldDB" id="A0A183ABI6"/>
<protein>
    <submittedName>
        <fullName evidence="4">Archease domain-containing protein</fullName>
    </submittedName>
</protein>
<evidence type="ECO:0000313" key="3">
    <source>
        <dbReference type="Proteomes" id="UP000272942"/>
    </source>
</evidence>
<gene>
    <name evidence="2" type="ORF">ECPE_LOCUS4321</name>
</gene>
<sequence length="82" mass="9060">MGEGSKYIATTNLDVTVIDCFAQGTVVECIAEVIEATDSALKMDITLTAKKKTKRKKKHNGTGFLKRRDQSPKRSLTSKKLD</sequence>
<reference evidence="2 3" key="2">
    <citation type="submission" date="2018-11" db="EMBL/GenBank/DDBJ databases">
        <authorList>
            <consortium name="Pathogen Informatics"/>
        </authorList>
    </citation>
    <scope>NUCLEOTIDE SEQUENCE [LARGE SCALE GENOMIC DNA]</scope>
    <source>
        <strain evidence="2 3">Egypt</strain>
    </source>
</reference>
<feature type="region of interest" description="Disordered" evidence="1">
    <location>
        <begin position="52"/>
        <end position="82"/>
    </location>
</feature>
<accession>A0A183ABI6</accession>
<evidence type="ECO:0000256" key="1">
    <source>
        <dbReference type="SAM" id="MobiDB-lite"/>
    </source>
</evidence>
<proteinExistence type="predicted"/>
<organism evidence="4">
    <name type="scientific">Echinostoma caproni</name>
    <dbReference type="NCBI Taxonomy" id="27848"/>
    <lineage>
        <taxon>Eukaryota</taxon>
        <taxon>Metazoa</taxon>
        <taxon>Spiralia</taxon>
        <taxon>Lophotrochozoa</taxon>
        <taxon>Platyhelminthes</taxon>
        <taxon>Trematoda</taxon>
        <taxon>Digenea</taxon>
        <taxon>Plagiorchiida</taxon>
        <taxon>Echinostomata</taxon>
        <taxon>Echinostomatoidea</taxon>
        <taxon>Echinostomatidae</taxon>
        <taxon>Echinostoma</taxon>
    </lineage>
</organism>
<reference evidence="4" key="1">
    <citation type="submission" date="2016-06" db="UniProtKB">
        <authorList>
            <consortium name="WormBaseParasite"/>
        </authorList>
    </citation>
    <scope>IDENTIFICATION</scope>
</reference>
<dbReference type="WBParaSite" id="ECPE_0000433301-mRNA-1">
    <property type="protein sequence ID" value="ECPE_0000433301-mRNA-1"/>
    <property type="gene ID" value="ECPE_0000433301"/>
</dbReference>
<evidence type="ECO:0000313" key="4">
    <source>
        <dbReference type="WBParaSite" id="ECPE_0000433301-mRNA-1"/>
    </source>
</evidence>
<name>A0A183ABI6_9TREM</name>
<keyword evidence="3" id="KW-1185">Reference proteome</keyword>
<dbReference type="Proteomes" id="UP000272942">
    <property type="component" value="Unassembled WGS sequence"/>
</dbReference>